<evidence type="ECO:0008006" key="4">
    <source>
        <dbReference type="Google" id="ProtNLM"/>
    </source>
</evidence>
<accession>A0A0D3I4K1</accession>
<evidence type="ECO:0000313" key="3">
    <source>
        <dbReference type="Proteomes" id="UP000013827"/>
    </source>
</evidence>
<sequence length="404" mass="44043">MPDRVLLNAQWRGGSTITEQLIFSTTASPVFLLDEPAAHFRPCAADHRGPCHSRDDKARYLAAALSCDWSNFDAPALVRWQHWRGVFSRLPELLDHDGWQTGDFSAMRARCDAAGIRGGVRAAKLIRGRGLVAPFARACAASAVVRSDFARVAPAAPCLVIELVRHPVATLRSQKHSKQIEKGRPPRARRRDAGAGRESRVRGAQGVSPPRLAAGASETAGLEGELEDFCAPILEDVRAVRSLQRMQSALPLRRRRRQRARRRSNALPSNASDARDGDVESGGAAAARLPRPATRGVVLTFQEVVTTPRRVAHRMHRLMGATTNESALESFVEQHFGSARSDEAAGRHTGGGEQQLLQAYDTYRPRVDCVPATEQMDRWSACAELGTLAASHLPASAARALHFC</sequence>
<feature type="region of interest" description="Disordered" evidence="1">
    <location>
        <begin position="172"/>
        <end position="219"/>
    </location>
</feature>
<dbReference type="KEGG" id="ehx:EMIHUDRAFT_438799"/>
<evidence type="ECO:0000256" key="1">
    <source>
        <dbReference type="SAM" id="MobiDB-lite"/>
    </source>
</evidence>
<dbReference type="PaxDb" id="2903-EOD06186"/>
<dbReference type="AlphaFoldDB" id="A0A0D3I4K1"/>
<reference evidence="3" key="1">
    <citation type="journal article" date="2013" name="Nature">
        <title>Pan genome of the phytoplankton Emiliania underpins its global distribution.</title>
        <authorList>
            <person name="Read B.A."/>
            <person name="Kegel J."/>
            <person name="Klute M.J."/>
            <person name="Kuo A."/>
            <person name="Lefebvre S.C."/>
            <person name="Maumus F."/>
            <person name="Mayer C."/>
            <person name="Miller J."/>
            <person name="Monier A."/>
            <person name="Salamov A."/>
            <person name="Young J."/>
            <person name="Aguilar M."/>
            <person name="Claverie J.M."/>
            <person name="Frickenhaus S."/>
            <person name="Gonzalez K."/>
            <person name="Herman E.K."/>
            <person name="Lin Y.C."/>
            <person name="Napier J."/>
            <person name="Ogata H."/>
            <person name="Sarno A.F."/>
            <person name="Shmutz J."/>
            <person name="Schroeder D."/>
            <person name="de Vargas C."/>
            <person name="Verret F."/>
            <person name="von Dassow P."/>
            <person name="Valentin K."/>
            <person name="Van de Peer Y."/>
            <person name="Wheeler G."/>
            <person name="Dacks J.B."/>
            <person name="Delwiche C.F."/>
            <person name="Dyhrman S.T."/>
            <person name="Glockner G."/>
            <person name="John U."/>
            <person name="Richards T."/>
            <person name="Worden A.Z."/>
            <person name="Zhang X."/>
            <person name="Grigoriev I.V."/>
            <person name="Allen A.E."/>
            <person name="Bidle K."/>
            <person name="Borodovsky M."/>
            <person name="Bowler C."/>
            <person name="Brownlee C."/>
            <person name="Cock J.M."/>
            <person name="Elias M."/>
            <person name="Gladyshev V.N."/>
            <person name="Groth M."/>
            <person name="Guda C."/>
            <person name="Hadaegh A."/>
            <person name="Iglesias-Rodriguez M.D."/>
            <person name="Jenkins J."/>
            <person name="Jones B.M."/>
            <person name="Lawson T."/>
            <person name="Leese F."/>
            <person name="Lindquist E."/>
            <person name="Lobanov A."/>
            <person name="Lomsadze A."/>
            <person name="Malik S.B."/>
            <person name="Marsh M.E."/>
            <person name="Mackinder L."/>
            <person name="Mock T."/>
            <person name="Mueller-Roeber B."/>
            <person name="Pagarete A."/>
            <person name="Parker M."/>
            <person name="Probert I."/>
            <person name="Quesneville H."/>
            <person name="Raines C."/>
            <person name="Rensing S.A."/>
            <person name="Riano-Pachon D.M."/>
            <person name="Richier S."/>
            <person name="Rokitta S."/>
            <person name="Shiraiwa Y."/>
            <person name="Soanes D.M."/>
            <person name="van der Giezen M."/>
            <person name="Wahlund T.M."/>
            <person name="Williams B."/>
            <person name="Wilson W."/>
            <person name="Wolfe G."/>
            <person name="Wurch L.L."/>
        </authorList>
    </citation>
    <scope>NUCLEOTIDE SEQUENCE</scope>
</reference>
<evidence type="ECO:0000313" key="2">
    <source>
        <dbReference type="EnsemblProtists" id="EOD06186"/>
    </source>
</evidence>
<dbReference type="Proteomes" id="UP000013827">
    <property type="component" value="Unassembled WGS sequence"/>
</dbReference>
<name>A0A0D3I4K1_EMIH1</name>
<protein>
    <recommendedName>
        <fullName evidence="4">Sulfotransferase domain-containing protein</fullName>
    </recommendedName>
</protein>
<dbReference type="EnsemblProtists" id="EOD06186">
    <property type="protein sequence ID" value="EOD06186"/>
    <property type="gene ID" value="EMIHUDRAFT_438799"/>
</dbReference>
<keyword evidence="3" id="KW-1185">Reference proteome</keyword>
<reference evidence="2" key="2">
    <citation type="submission" date="2024-10" db="UniProtKB">
        <authorList>
            <consortium name="EnsemblProtists"/>
        </authorList>
    </citation>
    <scope>IDENTIFICATION</scope>
</reference>
<dbReference type="RefSeq" id="XP_005758615.1">
    <property type="nucleotide sequence ID" value="XM_005758558.1"/>
</dbReference>
<dbReference type="HOGENOM" id="CLU_682292_0_0_1"/>
<feature type="compositionally biased region" description="Basic and acidic residues" evidence="1">
    <location>
        <begin position="191"/>
        <end position="201"/>
    </location>
</feature>
<dbReference type="GeneID" id="17252310"/>
<organism evidence="2 3">
    <name type="scientific">Emiliania huxleyi (strain CCMP1516)</name>
    <dbReference type="NCBI Taxonomy" id="280463"/>
    <lineage>
        <taxon>Eukaryota</taxon>
        <taxon>Haptista</taxon>
        <taxon>Haptophyta</taxon>
        <taxon>Prymnesiophyceae</taxon>
        <taxon>Isochrysidales</taxon>
        <taxon>Noelaerhabdaceae</taxon>
        <taxon>Emiliania</taxon>
    </lineage>
</organism>
<feature type="region of interest" description="Disordered" evidence="1">
    <location>
        <begin position="251"/>
        <end position="288"/>
    </location>
</feature>
<proteinExistence type="predicted"/>
<feature type="compositionally biased region" description="Basic residues" evidence="1">
    <location>
        <begin position="252"/>
        <end position="264"/>
    </location>
</feature>